<name>A0A158E563_9BURK</name>
<keyword evidence="2" id="KW-1185">Reference proteome</keyword>
<reference evidence="1" key="1">
    <citation type="submission" date="2016-01" db="EMBL/GenBank/DDBJ databases">
        <authorList>
            <person name="Peeters C."/>
        </authorList>
    </citation>
    <scope>NUCLEOTIDE SEQUENCE [LARGE SCALE GENOMIC DNA]</scope>
    <source>
        <strain evidence="1">LMG 29326</strain>
    </source>
</reference>
<evidence type="ECO:0000313" key="2">
    <source>
        <dbReference type="Proteomes" id="UP000054978"/>
    </source>
</evidence>
<evidence type="ECO:0000313" key="1">
    <source>
        <dbReference type="EMBL" id="SAL01057.1"/>
    </source>
</evidence>
<proteinExistence type="predicted"/>
<accession>A0A158E563</accession>
<gene>
    <name evidence="1" type="ORF">AWB83_06334</name>
</gene>
<dbReference type="Proteomes" id="UP000054978">
    <property type="component" value="Unassembled WGS sequence"/>
</dbReference>
<dbReference type="AlphaFoldDB" id="A0A158E563"/>
<dbReference type="EMBL" id="FCOB02000045">
    <property type="protein sequence ID" value="SAL01057.1"/>
    <property type="molecule type" value="Genomic_DNA"/>
</dbReference>
<organism evidence="1 2">
    <name type="scientific">Caballeronia ptereochthonis</name>
    <dbReference type="NCBI Taxonomy" id="1777144"/>
    <lineage>
        <taxon>Bacteria</taxon>
        <taxon>Pseudomonadati</taxon>
        <taxon>Pseudomonadota</taxon>
        <taxon>Betaproteobacteria</taxon>
        <taxon>Burkholderiales</taxon>
        <taxon>Burkholderiaceae</taxon>
        <taxon>Caballeronia</taxon>
    </lineage>
</organism>
<sequence length="48" mass="4971">MNAPARELLARAADPEAPDTVLFARLVGARIDSGDLLLLGLAAANSPR</sequence>
<comment type="caution">
    <text evidence="1">The sequence shown here is derived from an EMBL/GenBank/DDBJ whole genome shotgun (WGS) entry which is preliminary data.</text>
</comment>
<protein>
    <submittedName>
        <fullName evidence="1">Uncharacterized protein</fullName>
    </submittedName>
</protein>
<dbReference type="STRING" id="1777144.AWB83_06334"/>